<keyword evidence="2" id="KW-0808">Transferase</keyword>
<dbReference type="SUPFAM" id="SSF55874">
    <property type="entry name" value="ATPase domain of HSP90 chaperone/DNA topoisomerase II/histidine kinase"/>
    <property type="match status" value="1"/>
</dbReference>
<dbReference type="GO" id="GO:0016301">
    <property type="term" value="F:kinase activity"/>
    <property type="evidence" value="ECO:0007669"/>
    <property type="project" value="UniProtKB-KW"/>
</dbReference>
<evidence type="ECO:0000259" key="1">
    <source>
        <dbReference type="Pfam" id="PF02518"/>
    </source>
</evidence>
<dbReference type="Gene3D" id="3.30.565.10">
    <property type="entry name" value="Histidine kinase-like ATPase, C-terminal domain"/>
    <property type="match status" value="1"/>
</dbReference>
<proteinExistence type="predicted"/>
<dbReference type="InterPro" id="IPR003594">
    <property type="entry name" value="HATPase_dom"/>
</dbReference>
<reference evidence="2 3" key="1">
    <citation type="submission" date="2020-02" db="EMBL/GenBank/DDBJ databases">
        <title>Draft genome sequence of two Spirosoma agri KCTC 52727 and Spirosoma terrae KCTC 52035.</title>
        <authorList>
            <person name="Rojas J."/>
            <person name="Ambika Manirajan B."/>
            <person name="Ratering S."/>
            <person name="Suarez C."/>
            <person name="Schnell S."/>
        </authorList>
    </citation>
    <scope>NUCLEOTIDE SEQUENCE [LARGE SCALE GENOMIC DNA]</scope>
    <source>
        <strain evidence="2 3">KCTC 52727</strain>
    </source>
</reference>
<accession>A0A6M0IPK6</accession>
<sequence length="88" mass="9608">MPVAKNELRAEKGSTRPLLVVRLQAEPPGGLLLEVQDNGPGLPEQPTPGRRTSFGQRLIRELTGQLGGEMSLTSQQGTYFRLWLPAQA</sequence>
<keyword evidence="3" id="KW-1185">Reference proteome</keyword>
<dbReference type="Pfam" id="PF02518">
    <property type="entry name" value="HATPase_c"/>
    <property type="match status" value="1"/>
</dbReference>
<keyword evidence="2" id="KW-0418">Kinase</keyword>
<dbReference type="InterPro" id="IPR036890">
    <property type="entry name" value="HATPase_C_sf"/>
</dbReference>
<dbReference type="EMBL" id="JAAGNZ010000003">
    <property type="protein sequence ID" value="NEU70269.1"/>
    <property type="molecule type" value="Genomic_DNA"/>
</dbReference>
<gene>
    <name evidence="2" type="ORF">GK091_25555</name>
</gene>
<dbReference type="RefSeq" id="WP_164043568.1">
    <property type="nucleotide sequence ID" value="NZ_JAAGNZ010000003.1"/>
</dbReference>
<evidence type="ECO:0000313" key="2">
    <source>
        <dbReference type="EMBL" id="NEU70269.1"/>
    </source>
</evidence>
<comment type="caution">
    <text evidence="2">The sequence shown here is derived from an EMBL/GenBank/DDBJ whole genome shotgun (WGS) entry which is preliminary data.</text>
</comment>
<feature type="domain" description="Histidine kinase/HSP90-like ATPase" evidence="1">
    <location>
        <begin position="19"/>
        <end position="87"/>
    </location>
</feature>
<protein>
    <submittedName>
        <fullName evidence="2">Sensor histidine kinase</fullName>
    </submittedName>
</protein>
<organism evidence="2 3">
    <name type="scientific">Spirosoma agri</name>
    <dbReference type="NCBI Taxonomy" id="1987381"/>
    <lineage>
        <taxon>Bacteria</taxon>
        <taxon>Pseudomonadati</taxon>
        <taxon>Bacteroidota</taxon>
        <taxon>Cytophagia</taxon>
        <taxon>Cytophagales</taxon>
        <taxon>Cytophagaceae</taxon>
        <taxon>Spirosoma</taxon>
    </lineage>
</organism>
<evidence type="ECO:0000313" key="3">
    <source>
        <dbReference type="Proteomes" id="UP000477386"/>
    </source>
</evidence>
<name>A0A6M0IPK6_9BACT</name>
<dbReference type="Proteomes" id="UP000477386">
    <property type="component" value="Unassembled WGS sequence"/>
</dbReference>
<dbReference type="AlphaFoldDB" id="A0A6M0IPK6"/>